<keyword evidence="8" id="KW-1185">Reference proteome</keyword>
<organism evidence="7 8">
    <name type="scientific">Brevundimonas staleyi</name>
    <dbReference type="NCBI Taxonomy" id="74326"/>
    <lineage>
        <taxon>Bacteria</taxon>
        <taxon>Pseudomonadati</taxon>
        <taxon>Pseudomonadota</taxon>
        <taxon>Alphaproteobacteria</taxon>
        <taxon>Caulobacterales</taxon>
        <taxon>Caulobacteraceae</taxon>
        <taxon>Brevundimonas</taxon>
    </lineage>
</organism>
<feature type="region of interest" description="Disordered" evidence="4">
    <location>
        <begin position="76"/>
        <end position="183"/>
    </location>
</feature>
<feature type="compositionally biased region" description="Basic and acidic residues" evidence="4">
    <location>
        <begin position="164"/>
        <end position="183"/>
    </location>
</feature>
<dbReference type="PANTHER" id="PTHR44688">
    <property type="entry name" value="DNA-BINDING TRANSCRIPTIONAL ACTIVATOR DEVR_DOSR"/>
    <property type="match status" value="1"/>
</dbReference>
<comment type="caution">
    <text evidence="7">The sequence shown here is derived from an EMBL/GenBank/DDBJ whole genome shotgun (WGS) entry which is preliminary data.</text>
</comment>
<keyword evidence="3" id="KW-0804">Transcription</keyword>
<keyword evidence="1" id="KW-0805">Transcription regulation</keyword>
<feature type="compositionally biased region" description="Basic and acidic residues" evidence="4">
    <location>
        <begin position="97"/>
        <end position="114"/>
    </location>
</feature>
<feature type="transmembrane region" description="Helical" evidence="5">
    <location>
        <begin position="218"/>
        <end position="243"/>
    </location>
</feature>
<evidence type="ECO:0000313" key="7">
    <source>
        <dbReference type="EMBL" id="MFC5343399.1"/>
    </source>
</evidence>
<evidence type="ECO:0000259" key="6">
    <source>
        <dbReference type="PROSITE" id="PS50043"/>
    </source>
</evidence>
<keyword evidence="5" id="KW-1133">Transmembrane helix</keyword>
<sequence length="266" mass="28284">MVWKSGFLRVELTSKEMEALALFADLLSPDEIAERMGITRGTVDRHLANIRAKMGVTSTREAARRWAALHREHVGGISSLPISPDPAPASVEQGASGRDRTGEHDHRPGPRRDVAGGQPAALPDLGRRGDGRGGPGRSGPEGRRRRPDAIAVSAEPESLGDGPPARDHPERSGRDAPDPDERRAARAHLQTLRDDLAEAIGSATVSRRQPLAATIRELVAAAFWAAAGLTFVIVAAIVISYVVGAADLRMADLNLGALFREPPPSA</sequence>
<keyword evidence="5" id="KW-0812">Transmembrane</keyword>
<evidence type="ECO:0000256" key="1">
    <source>
        <dbReference type="ARBA" id="ARBA00023015"/>
    </source>
</evidence>
<evidence type="ECO:0000256" key="3">
    <source>
        <dbReference type="ARBA" id="ARBA00023163"/>
    </source>
</evidence>
<evidence type="ECO:0000313" key="8">
    <source>
        <dbReference type="Proteomes" id="UP001596152"/>
    </source>
</evidence>
<dbReference type="SMART" id="SM00421">
    <property type="entry name" value="HTH_LUXR"/>
    <property type="match status" value="1"/>
</dbReference>
<gene>
    <name evidence="7" type="ORF">ACFPIE_05685</name>
</gene>
<protein>
    <submittedName>
        <fullName evidence="7">Helix-turn-helix transcriptional regulator</fullName>
    </submittedName>
</protein>
<dbReference type="Gene3D" id="1.10.10.10">
    <property type="entry name" value="Winged helix-like DNA-binding domain superfamily/Winged helix DNA-binding domain"/>
    <property type="match status" value="1"/>
</dbReference>
<dbReference type="PROSITE" id="PS50043">
    <property type="entry name" value="HTH_LUXR_2"/>
    <property type="match status" value="1"/>
</dbReference>
<dbReference type="InterPro" id="IPR000792">
    <property type="entry name" value="Tscrpt_reg_LuxR_C"/>
</dbReference>
<dbReference type="InterPro" id="IPR016032">
    <property type="entry name" value="Sig_transdc_resp-reg_C-effctor"/>
</dbReference>
<dbReference type="SUPFAM" id="SSF46894">
    <property type="entry name" value="C-terminal effector domain of the bipartite response regulators"/>
    <property type="match status" value="1"/>
</dbReference>
<evidence type="ECO:0000256" key="2">
    <source>
        <dbReference type="ARBA" id="ARBA00023125"/>
    </source>
</evidence>
<dbReference type="Proteomes" id="UP001596152">
    <property type="component" value="Unassembled WGS sequence"/>
</dbReference>
<evidence type="ECO:0000256" key="5">
    <source>
        <dbReference type="SAM" id="Phobius"/>
    </source>
</evidence>
<accession>A0ABW0FPT9</accession>
<reference evidence="8" key="1">
    <citation type="journal article" date="2019" name="Int. J. Syst. Evol. Microbiol.">
        <title>The Global Catalogue of Microorganisms (GCM) 10K type strain sequencing project: providing services to taxonomists for standard genome sequencing and annotation.</title>
        <authorList>
            <consortium name="The Broad Institute Genomics Platform"/>
            <consortium name="The Broad Institute Genome Sequencing Center for Infectious Disease"/>
            <person name="Wu L."/>
            <person name="Ma J."/>
        </authorList>
    </citation>
    <scope>NUCLEOTIDE SEQUENCE [LARGE SCALE GENOMIC DNA]</scope>
    <source>
        <strain evidence="8">JCM 12125</strain>
    </source>
</reference>
<keyword evidence="2" id="KW-0238">DNA-binding</keyword>
<dbReference type="RefSeq" id="WP_374039489.1">
    <property type="nucleotide sequence ID" value="NZ_CP169083.1"/>
</dbReference>
<dbReference type="PANTHER" id="PTHR44688:SF16">
    <property type="entry name" value="DNA-BINDING TRANSCRIPTIONAL ACTIVATOR DEVR_DOSR"/>
    <property type="match status" value="1"/>
</dbReference>
<dbReference type="CDD" id="cd06170">
    <property type="entry name" value="LuxR_C_like"/>
    <property type="match status" value="1"/>
</dbReference>
<evidence type="ECO:0000256" key="4">
    <source>
        <dbReference type="SAM" id="MobiDB-lite"/>
    </source>
</evidence>
<dbReference type="EMBL" id="JBHSLF010000013">
    <property type="protein sequence ID" value="MFC5343399.1"/>
    <property type="molecule type" value="Genomic_DNA"/>
</dbReference>
<name>A0ABW0FPT9_9CAUL</name>
<dbReference type="InterPro" id="IPR036388">
    <property type="entry name" value="WH-like_DNA-bd_sf"/>
</dbReference>
<proteinExistence type="predicted"/>
<dbReference type="Pfam" id="PF00196">
    <property type="entry name" value="GerE"/>
    <property type="match status" value="1"/>
</dbReference>
<keyword evidence="5" id="KW-0472">Membrane</keyword>
<feature type="domain" description="HTH luxR-type" evidence="6">
    <location>
        <begin position="5"/>
        <end position="70"/>
    </location>
</feature>